<evidence type="ECO:0000313" key="1">
    <source>
        <dbReference type="EMBL" id="GIY60536.1"/>
    </source>
</evidence>
<dbReference type="EMBL" id="BPLR01013338">
    <property type="protein sequence ID" value="GIY60536.1"/>
    <property type="molecule type" value="Genomic_DNA"/>
</dbReference>
<evidence type="ECO:0000313" key="2">
    <source>
        <dbReference type="Proteomes" id="UP001054945"/>
    </source>
</evidence>
<organism evidence="1 2">
    <name type="scientific">Caerostris extrusa</name>
    <name type="common">Bark spider</name>
    <name type="synonym">Caerostris bankana</name>
    <dbReference type="NCBI Taxonomy" id="172846"/>
    <lineage>
        <taxon>Eukaryota</taxon>
        <taxon>Metazoa</taxon>
        <taxon>Ecdysozoa</taxon>
        <taxon>Arthropoda</taxon>
        <taxon>Chelicerata</taxon>
        <taxon>Arachnida</taxon>
        <taxon>Araneae</taxon>
        <taxon>Araneomorphae</taxon>
        <taxon>Entelegynae</taxon>
        <taxon>Araneoidea</taxon>
        <taxon>Araneidae</taxon>
        <taxon>Caerostris</taxon>
    </lineage>
</organism>
<dbReference type="AlphaFoldDB" id="A0AAV4URK7"/>
<dbReference type="Proteomes" id="UP001054945">
    <property type="component" value="Unassembled WGS sequence"/>
</dbReference>
<protein>
    <submittedName>
        <fullName evidence="1">Uncharacterized protein</fullName>
    </submittedName>
</protein>
<name>A0AAV4URK7_CAEEX</name>
<gene>
    <name evidence="1" type="ORF">CEXT_695261</name>
</gene>
<proteinExistence type="predicted"/>
<sequence>MGGQKIKYNRNLKYLGIIIDKKLNWNPHLEYVGNKVSKIFQKLNRTTRVHWGLTPMVKKNSIKGTLKEDIQIGDTAYRAENLEEDTVFIAPGTRLEHLGGTSNRWKEVTAFTQTAPKRNTGLEVP</sequence>
<reference evidence="1 2" key="1">
    <citation type="submission" date="2021-06" db="EMBL/GenBank/DDBJ databases">
        <title>Caerostris extrusa draft genome.</title>
        <authorList>
            <person name="Kono N."/>
            <person name="Arakawa K."/>
        </authorList>
    </citation>
    <scope>NUCLEOTIDE SEQUENCE [LARGE SCALE GENOMIC DNA]</scope>
</reference>
<comment type="caution">
    <text evidence="1">The sequence shown here is derived from an EMBL/GenBank/DDBJ whole genome shotgun (WGS) entry which is preliminary data.</text>
</comment>
<keyword evidence="2" id="KW-1185">Reference proteome</keyword>
<accession>A0AAV4URK7</accession>